<protein>
    <submittedName>
        <fullName evidence="2">Uncharacterized protein</fullName>
    </submittedName>
</protein>
<dbReference type="AlphaFoldDB" id="A0A2P7MTW2"/>
<comment type="caution">
    <text evidence="2">The sequence shown here is derived from an EMBL/GenBank/DDBJ whole genome shotgun (WGS) entry which is preliminary data.</text>
</comment>
<dbReference type="RefSeq" id="WP_106632490.1">
    <property type="nucleotide sequence ID" value="NZ_PXXO01000010.1"/>
</dbReference>
<gene>
    <name evidence="2" type="ORF">C7K55_09490</name>
</gene>
<keyword evidence="1" id="KW-1133">Transmembrane helix</keyword>
<evidence type="ECO:0000313" key="3">
    <source>
        <dbReference type="Proteomes" id="UP000243002"/>
    </source>
</evidence>
<evidence type="ECO:0000313" key="2">
    <source>
        <dbReference type="EMBL" id="PSJ04680.1"/>
    </source>
</evidence>
<proteinExistence type="predicted"/>
<accession>A0A2P7MTW2</accession>
<keyword evidence="3" id="KW-1185">Reference proteome</keyword>
<keyword evidence="1" id="KW-0472">Membrane</keyword>
<dbReference type="Proteomes" id="UP000243002">
    <property type="component" value="Unassembled WGS sequence"/>
</dbReference>
<evidence type="ECO:0000256" key="1">
    <source>
        <dbReference type="SAM" id="Phobius"/>
    </source>
</evidence>
<dbReference type="EMBL" id="PXXO01000010">
    <property type="protein sequence ID" value="PSJ04680.1"/>
    <property type="molecule type" value="Genomic_DNA"/>
</dbReference>
<name>A0A2P7MTW2_9CYAN</name>
<organism evidence="2 3">
    <name type="scientific">Cyanobium usitatum str. Tous</name>
    <dbReference type="NCBI Taxonomy" id="2116684"/>
    <lineage>
        <taxon>Bacteria</taxon>
        <taxon>Bacillati</taxon>
        <taxon>Cyanobacteriota</taxon>
        <taxon>Cyanophyceae</taxon>
        <taxon>Synechococcales</taxon>
        <taxon>Prochlorococcaceae</taxon>
        <taxon>Cyanobium</taxon>
    </lineage>
</organism>
<keyword evidence="1" id="KW-0812">Transmembrane</keyword>
<feature type="transmembrane region" description="Helical" evidence="1">
    <location>
        <begin position="155"/>
        <end position="174"/>
    </location>
</feature>
<reference evidence="2 3" key="1">
    <citation type="journal article" date="2018" name="Environ. Microbiol.">
        <title>Ecological and genomic features of two widespread freshwater picocyanobacteria.</title>
        <authorList>
            <person name="Cabello-Yeves P.J."/>
            <person name="Picazo A."/>
            <person name="Camacho A."/>
            <person name="Callieri C."/>
            <person name="Rosselli R."/>
            <person name="Roda-Garcia J.J."/>
            <person name="Coutinho F.H."/>
            <person name="Rodriguez-Valera F."/>
        </authorList>
    </citation>
    <scope>NUCLEOTIDE SEQUENCE [LARGE SCALE GENOMIC DNA]</scope>
    <source>
        <strain evidence="2 3">Tous</strain>
    </source>
</reference>
<dbReference type="OrthoDB" id="539462at2"/>
<sequence>MQRRLQQDSIVLAGKTIYLNPFLYWRRFDANTDRWLREPGQLMEDQIASNRLRFYPEVDWELLEEGERAAKDGAVEMFLKSLELISTFNPELSAGHLLEVERKMAVTKKKSFERWVTRSLRRRQQEEEKARRRFDRERTLRAWGEWLALDVTRQALVPLASLLVIAVAAGWWWGSQQNCRQVIFDPGIQRLAP</sequence>